<dbReference type="Proteomes" id="UP000564644">
    <property type="component" value="Unassembled WGS sequence"/>
</dbReference>
<keyword evidence="2" id="KW-0378">Hydrolase</keyword>
<reference evidence="2 3" key="1">
    <citation type="submission" date="2020-08" db="EMBL/GenBank/DDBJ databases">
        <title>Cohnella phylogeny.</title>
        <authorList>
            <person name="Dunlap C."/>
        </authorList>
    </citation>
    <scope>NUCLEOTIDE SEQUENCE [LARGE SCALE GENOMIC DNA]</scope>
    <source>
        <strain evidence="2 3">CBP 2801</strain>
    </source>
</reference>
<sequence length="254" mass="28672">MDLHYEIQGHGPTVVLIHSPGVDSREWRELAPLLRNSYRIVTFDGRGMGQSPAPKEPMDPVRDLLALLRHLRSNRVTLVGHSMGGEVALNFALAYPEMVERLVVIAPSLTGYPYSPEFVEWIRAVNALAPDIRKMVQFSLDGPHYRTVMASEHRDFLAELHTRYMTRVFTEWQSFEVVWPQPPAIGRLEQAAAPTLFIHGSVEWSDMLGVAETFKRVPSVRFAMVEGADHMITMTHASKLASLILGFPDSNRQE</sequence>
<dbReference type="Gene3D" id="3.40.50.1820">
    <property type="entry name" value="alpha/beta hydrolase"/>
    <property type="match status" value="1"/>
</dbReference>
<keyword evidence="3" id="KW-1185">Reference proteome</keyword>
<dbReference type="GO" id="GO:0016787">
    <property type="term" value="F:hydrolase activity"/>
    <property type="evidence" value="ECO:0007669"/>
    <property type="project" value="UniProtKB-KW"/>
</dbReference>
<evidence type="ECO:0000313" key="3">
    <source>
        <dbReference type="Proteomes" id="UP000564644"/>
    </source>
</evidence>
<dbReference type="Pfam" id="PF12697">
    <property type="entry name" value="Abhydrolase_6"/>
    <property type="match status" value="1"/>
</dbReference>
<proteinExistence type="predicted"/>
<gene>
    <name evidence="2" type="ORF">H7C18_22705</name>
</gene>
<evidence type="ECO:0000313" key="2">
    <source>
        <dbReference type="EMBL" id="MBB6733739.1"/>
    </source>
</evidence>
<dbReference type="InterPro" id="IPR000073">
    <property type="entry name" value="AB_hydrolase_1"/>
</dbReference>
<protein>
    <submittedName>
        <fullName evidence="2">Alpha/beta hydrolase</fullName>
    </submittedName>
</protein>
<name>A0A7X0SRF6_9BACL</name>
<evidence type="ECO:0000259" key="1">
    <source>
        <dbReference type="Pfam" id="PF12697"/>
    </source>
</evidence>
<dbReference type="InterPro" id="IPR029058">
    <property type="entry name" value="AB_hydrolase_fold"/>
</dbReference>
<dbReference type="SUPFAM" id="SSF53474">
    <property type="entry name" value="alpha/beta-Hydrolases"/>
    <property type="match status" value="1"/>
</dbReference>
<organism evidence="2 3">
    <name type="scientific">Cohnella zeiphila</name>
    <dbReference type="NCBI Taxonomy" id="2761120"/>
    <lineage>
        <taxon>Bacteria</taxon>
        <taxon>Bacillati</taxon>
        <taxon>Bacillota</taxon>
        <taxon>Bacilli</taxon>
        <taxon>Bacillales</taxon>
        <taxon>Paenibacillaceae</taxon>
        <taxon>Cohnella</taxon>
    </lineage>
</organism>
<comment type="caution">
    <text evidence="2">The sequence shown here is derived from an EMBL/GenBank/DDBJ whole genome shotgun (WGS) entry which is preliminary data.</text>
</comment>
<dbReference type="InterPro" id="IPR050266">
    <property type="entry name" value="AB_hydrolase_sf"/>
</dbReference>
<dbReference type="EMBL" id="JACJVO010000028">
    <property type="protein sequence ID" value="MBB6733739.1"/>
    <property type="molecule type" value="Genomic_DNA"/>
</dbReference>
<dbReference type="RefSeq" id="WP_185131389.1">
    <property type="nucleotide sequence ID" value="NZ_JACJVO010000028.1"/>
</dbReference>
<dbReference type="PRINTS" id="PR00111">
    <property type="entry name" value="ABHYDROLASE"/>
</dbReference>
<accession>A0A7X0SRF6</accession>
<dbReference type="AlphaFoldDB" id="A0A7X0SRF6"/>
<feature type="domain" description="AB hydrolase-1" evidence="1">
    <location>
        <begin position="14"/>
        <end position="241"/>
    </location>
</feature>
<dbReference type="PANTHER" id="PTHR43798">
    <property type="entry name" value="MONOACYLGLYCEROL LIPASE"/>
    <property type="match status" value="1"/>
</dbReference>